<dbReference type="GO" id="GO:0016829">
    <property type="term" value="F:lyase activity"/>
    <property type="evidence" value="ECO:0007669"/>
    <property type="project" value="UniProtKB-KW"/>
</dbReference>
<comment type="similarity">
    <text evidence="2">Belongs to the threonine synthase family.</text>
</comment>
<dbReference type="Proteomes" id="UP000186922">
    <property type="component" value="Unassembled WGS sequence"/>
</dbReference>
<evidence type="ECO:0000313" key="11">
    <source>
        <dbReference type="Proteomes" id="UP000186922"/>
    </source>
</evidence>
<dbReference type="SUPFAM" id="SSF53686">
    <property type="entry name" value="Tryptophan synthase beta subunit-like PLP-dependent enzymes"/>
    <property type="match status" value="1"/>
</dbReference>
<dbReference type="InterPro" id="IPR051166">
    <property type="entry name" value="Threonine_Synthase"/>
</dbReference>
<comment type="caution">
    <text evidence="10">The sequence shown here is derived from an EMBL/GenBank/DDBJ whole genome shotgun (WGS) entry which is preliminary data.</text>
</comment>
<dbReference type="Gene3D" id="3.40.50.1100">
    <property type="match status" value="2"/>
</dbReference>
<evidence type="ECO:0000256" key="3">
    <source>
        <dbReference type="ARBA" id="ARBA00021942"/>
    </source>
</evidence>
<dbReference type="PANTHER" id="PTHR42690">
    <property type="entry name" value="THREONINE SYNTHASE FAMILY MEMBER"/>
    <property type="match status" value="1"/>
</dbReference>
<dbReference type="FunFam" id="3.90.1380.10:FF:000003">
    <property type="entry name" value="THR4p Threonine synthase"/>
    <property type="match status" value="1"/>
</dbReference>
<dbReference type="NCBIfam" id="TIGR00260">
    <property type="entry name" value="thrC"/>
    <property type="match status" value="1"/>
</dbReference>
<dbReference type="OrthoDB" id="5203861at2759"/>
<dbReference type="GO" id="GO:0046360">
    <property type="term" value="P:2-oxobutyrate biosynthetic process"/>
    <property type="evidence" value="ECO:0007669"/>
    <property type="project" value="TreeGrafter"/>
</dbReference>
<dbReference type="InterPro" id="IPR001926">
    <property type="entry name" value="TrpB-like_PALP"/>
</dbReference>
<dbReference type="InterPro" id="IPR029144">
    <property type="entry name" value="Thr_synth_N"/>
</dbReference>
<comment type="cofactor">
    <cofactor evidence="1 6">
        <name>pyridoxal 5'-phosphate</name>
        <dbReference type="ChEBI" id="CHEBI:597326"/>
    </cofactor>
</comment>
<feature type="domain" description="Threonine synthase N-terminal" evidence="9">
    <location>
        <begin position="11"/>
        <end position="93"/>
    </location>
</feature>
<dbReference type="EMBL" id="BDGG01000006">
    <property type="protein sequence ID" value="GAV00237.1"/>
    <property type="molecule type" value="Genomic_DNA"/>
</dbReference>
<keyword evidence="11" id="KW-1185">Reference proteome</keyword>
<feature type="region of interest" description="Disordered" evidence="7">
    <location>
        <begin position="1"/>
        <end position="22"/>
    </location>
</feature>
<dbReference type="InterPro" id="IPR004450">
    <property type="entry name" value="Thr_synthase-like"/>
</dbReference>
<gene>
    <name evidence="10" type="primary">RvY_11119-1</name>
    <name evidence="10" type="synonym">RvY_11119.1</name>
    <name evidence="10" type="ORF">RvY_11119</name>
</gene>
<dbReference type="Pfam" id="PF00291">
    <property type="entry name" value="PALP"/>
    <property type="match status" value="1"/>
</dbReference>
<dbReference type="AlphaFoldDB" id="A0A1D1VF20"/>
<evidence type="ECO:0000259" key="8">
    <source>
        <dbReference type="Pfam" id="PF00291"/>
    </source>
</evidence>
<accession>A0A1D1VF20</accession>
<sequence>MDSQPSDSMWYRSTRASHDGNDPRPFSFEDVLLMGFAPDGGMFLPAQLPSLDKDTIGRWSRLSYPDLVVAISQLFISPTEIPHDHLSSLIHKALRTFQVPEVILKQQLSHDDKTIVLELFHGQTLAFKDLAMSCSAQLLQYFLARERHHLNIIVSTSGDTGAAAMVAAAGSPNMDVTVLYPIGRVTQIQELQMTTAAGRHANLHLFGIEGTSDDGDEIIKDLFADKGFVRKNNLSILNSVNWCRIMIQIAHHFYAYFQALKLVGMAEEQGVVVIVCPTGGGGNISAAVIARAMGLAIRLVACTNVNDFLCTMVEKGRLRTEGVAQHTLASAMDIQLPYNIERILYILADNNDKWKIADMMRRVERAEIVQLPPTLFAKVKEALACHRSTDDDIVGTMKRCWREEGYHVCPHTATALDYHYQYPLVSFSTSQAAVARVCVSTASPVKFSEALNAAGILIPSETAQVVAELLKAPQKVTTLKGLSVKDVVPIIKETVEKITNERSD</sequence>
<evidence type="ECO:0000256" key="1">
    <source>
        <dbReference type="ARBA" id="ARBA00001933"/>
    </source>
</evidence>
<dbReference type="InterPro" id="IPR036052">
    <property type="entry name" value="TrpB-like_PALP_sf"/>
</dbReference>
<dbReference type="Pfam" id="PF24857">
    <property type="entry name" value="THR4_C"/>
    <property type="match status" value="1"/>
</dbReference>
<dbReference type="STRING" id="947166.A0A1D1VF20"/>
<dbReference type="InterPro" id="IPR037158">
    <property type="entry name" value="Thr_synth_N_sf"/>
</dbReference>
<dbReference type="Gene3D" id="3.90.1380.10">
    <property type="entry name" value="Threonine synthase, N-terminal domain"/>
    <property type="match status" value="1"/>
</dbReference>
<protein>
    <recommendedName>
        <fullName evidence="3">Threonine synthase-like 2</fullName>
    </recommendedName>
</protein>
<dbReference type="Pfam" id="PF14821">
    <property type="entry name" value="Thr_synth_N"/>
    <property type="match status" value="1"/>
</dbReference>
<name>A0A1D1VF20_RAMVA</name>
<feature type="domain" description="Tryptophan synthase beta chain-like PALP" evidence="8">
    <location>
        <begin position="115"/>
        <end position="367"/>
    </location>
</feature>
<keyword evidence="4 6" id="KW-0663">Pyridoxal phosphate</keyword>
<dbReference type="GO" id="GO:0030170">
    <property type="term" value="F:pyridoxal phosphate binding"/>
    <property type="evidence" value="ECO:0007669"/>
    <property type="project" value="TreeGrafter"/>
</dbReference>
<proteinExistence type="inferred from homology"/>
<reference evidence="10 11" key="1">
    <citation type="journal article" date="2016" name="Nat. Commun.">
        <title>Extremotolerant tardigrade genome and improved radiotolerance of human cultured cells by tardigrade-unique protein.</title>
        <authorList>
            <person name="Hashimoto T."/>
            <person name="Horikawa D.D."/>
            <person name="Saito Y."/>
            <person name="Kuwahara H."/>
            <person name="Kozuka-Hata H."/>
            <person name="Shin-I T."/>
            <person name="Minakuchi Y."/>
            <person name="Ohishi K."/>
            <person name="Motoyama A."/>
            <person name="Aizu T."/>
            <person name="Enomoto A."/>
            <person name="Kondo K."/>
            <person name="Tanaka S."/>
            <person name="Hara Y."/>
            <person name="Koshikawa S."/>
            <person name="Sagara H."/>
            <person name="Miura T."/>
            <person name="Yokobori S."/>
            <person name="Miyagawa K."/>
            <person name="Suzuki Y."/>
            <person name="Kubo T."/>
            <person name="Oyama M."/>
            <person name="Kohara Y."/>
            <person name="Fujiyama A."/>
            <person name="Arakawa K."/>
            <person name="Katayama T."/>
            <person name="Toyoda A."/>
            <person name="Kunieda T."/>
        </authorList>
    </citation>
    <scope>NUCLEOTIDE SEQUENCE [LARGE SCALE GENOMIC DNA]</scope>
    <source>
        <strain evidence="10 11">YOKOZUNA-1</strain>
    </source>
</reference>
<dbReference type="GO" id="GO:0009071">
    <property type="term" value="P:serine family amino acid catabolic process"/>
    <property type="evidence" value="ECO:0007669"/>
    <property type="project" value="TreeGrafter"/>
</dbReference>
<evidence type="ECO:0000256" key="7">
    <source>
        <dbReference type="SAM" id="MobiDB-lite"/>
    </source>
</evidence>
<dbReference type="PANTHER" id="PTHR42690:SF1">
    <property type="entry name" value="THREONINE SYNTHASE-LIKE 2"/>
    <property type="match status" value="1"/>
</dbReference>
<evidence type="ECO:0000313" key="10">
    <source>
        <dbReference type="EMBL" id="GAV00237.1"/>
    </source>
</evidence>
<keyword evidence="5" id="KW-0456">Lyase</keyword>
<evidence type="ECO:0000256" key="4">
    <source>
        <dbReference type="ARBA" id="ARBA00022898"/>
    </source>
</evidence>
<evidence type="ECO:0000256" key="5">
    <source>
        <dbReference type="ARBA" id="ARBA00023239"/>
    </source>
</evidence>
<evidence type="ECO:0000256" key="6">
    <source>
        <dbReference type="PIRSR" id="PIRSR604450-51"/>
    </source>
</evidence>
<evidence type="ECO:0000259" key="9">
    <source>
        <dbReference type="Pfam" id="PF14821"/>
    </source>
</evidence>
<dbReference type="FunFam" id="3.40.50.1100:FF:000047">
    <property type="entry name" value="Threonine synthase like 2"/>
    <property type="match status" value="1"/>
</dbReference>
<feature type="modified residue" description="N6-(pyridoxal phosphate)lysine" evidence="6">
    <location>
        <position position="128"/>
    </location>
</feature>
<evidence type="ECO:0000256" key="2">
    <source>
        <dbReference type="ARBA" id="ARBA00005517"/>
    </source>
</evidence>
<organism evidence="10 11">
    <name type="scientific">Ramazzottius varieornatus</name>
    <name type="common">Water bear</name>
    <name type="synonym">Tardigrade</name>
    <dbReference type="NCBI Taxonomy" id="947166"/>
    <lineage>
        <taxon>Eukaryota</taxon>
        <taxon>Metazoa</taxon>
        <taxon>Ecdysozoa</taxon>
        <taxon>Tardigrada</taxon>
        <taxon>Eutardigrada</taxon>
        <taxon>Parachela</taxon>
        <taxon>Hypsibioidea</taxon>
        <taxon>Ramazzottiidae</taxon>
        <taxon>Ramazzottius</taxon>
    </lineage>
</organism>